<protein>
    <submittedName>
        <fullName evidence="1">Uncharacterized protein</fullName>
    </submittedName>
</protein>
<proteinExistence type="predicted"/>
<dbReference type="Proteomes" id="UP000242457">
    <property type="component" value="Unassembled WGS sequence"/>
</dbReference>
<keyword evidence="2" id="KW-1185">Reference proteome</keyword>
<evidence type="ECO:0000313" key="2">
    <source>
        <dbReference type="Proteomes" id="UP000242457"/>
    </source>
</evidence>
<dbReference type="AlphaFoldDB" id="A0A2A3ESW4"/>
<sequence length="462" mass="53053">MGNYVNKFFTHKTETYNNEIEKKEIKDSSAIDEVTVEKNMQTPPIIRKTLVTDPRSVTSGISRTPIEVNNTPVALNKKIISAIPKHLQNKAYLETDIDKIMLCLTPKKHLVPKLIEVPKQNKNEENLLTPTSNNLNNKKIITDIEKERYNILGLDPRSPAADFDRTPILMPKSIERLRARSQECLHRQGSYDTDIFYPKFSYCEMSSQFNVTEVQVLADLDSSAVNSLHSVITDSDDKLNEPELSYSNDSVKTNFISEIVEKELEDQNEVQSILEQNNCDDNNIKKNAEQKCIINNDIIKVWRDSLILDTFEESELSESDNVQEVTEKMSQINKEEVIIIFDNDNTKDLIPKLINSENEKAKIDTIKKKKKIIKSEIKVTTDEKKSFIDKNENESIKIRTPLGNRSNNEQIQTLLTKSPQQTFKNRNIVSKVLKENTPPHKKYFVKSKLNGVQWDPDSTVII</sequence>
<reference evidence="1 2" key="1">
    <citation type="submission" date="2014-07" db="EMBL/GenBank/DDBJ databases">
        <title>Genomic and transcriptomic analysis on Apis cerana provide comprehensive insights into honey bee biology.</title>
        <authorList>
            <person name="Diao Q."/>
            <person name="Sun L."/>
            <person name="Zheng H."/>
            <person name="Zheng H."/>
            <person name="Xu S."/>
            <person name="Wang S."/>
            <person name="Zeng Z."/>
            <person name="Hu F."/>
            <person name="Su S."/>
            <person name="Wu J."/>
        </authorList>
    </citation>
    <scope>NUCLEOTIDE SEQUENCE [LARGE SCALE GENOMIC DNA]</scope>
    <source>
        <tissue evidence="1">Pupae without intestine</tissue>
    </source>
</reference>
<dbReference type="OrthoDB" id="6337960at2759"/>
<organism evidence="1 2">
    <name type="scientific">Apis cerana cerana</name>
    <name type="common">Oriental honeybee</name>
    <dbReference type="NCBI Taxonomy" id="94128"/>
    <lineage>
        <taxon>Eukaryota</taxon>
        <taxon>Metazoa</taxon>
        <taxon>Ecdysozoa</taxon>
        <taxon>Arthropoda</taxon>
        <taxon>Hexapoda</taxon>
        <taxon>Insecta</taxon>
        <taxon>Pterygota</taxon>
        <taxon>Neoptera</taxon>
        <taxon>Endopterygota</taxon>
        <taxon>Hymenoptera</taxon>
        <taxon>Apocrita</taxon>
        <taxon>Aculeata</taxon>
        <taxon>Apoidea</taxon>
        <taxon>Anthophila</taxon>
        <taxon>Apidae</taxon>
        <taxon>Apis</taxon>
    </lineage>
</organism>
<dbReference type="EMBL" id="KZ288186">
    <property type="protein sequence ID" value="PBC34770.1"/>
    <property type="molecule type" value="Genomic_DNA"/>
</dbReference>
<name>A0A2A3ESW4_APICC</name>
<gene>
    <name evidence="1" type="ORF">APICC_01839</name>
</gene>
<accession>A0A2A3ESW4</accession>
<evidence type="ECO:0000313" key="1">
    <source>
        <dbReference type="EMBL" id="PBC34770.1"/>
    </source>
</evidence>